<dbReference type="Pfam" id="PF04883">
    <property type="entry name" value="HK97-gp10_like"/>
    <property type="match status" value="1"/>
</dbReference>
<dbReference type="STRING" id="548476.cauri_1917"/>
<protein>
    <recommendedName>
        <fullName evidence="3">HK97 gp10 family phage protein</fullName>
    </recommendedName>
</protein>
<dbReference type="HOGENOM" id="CLU_167629_0_0_11"/>
<dbReference type="Proteomes" id="UP000002077">
    <property type="component" value="Chromosome"/>
</dbReference>
<dbReference type="KEGG" id="car:cauri_1917"/>
<evidence type="ECO:0000313" key="1">
    <source>
        <dbReference type="EMBL" id="ACP33510.1"/>
    </source>
</evidence>
<name>C3PI56_CORA7</name>
<dbReference type="eggNOG" id="ENOG50337QY">
    <property type="taxonomic scope" value="Bacteria"/>
</dbReference>
<gene>
    <name evidence="1" type="ordered locus">cauri_1917</name>
</gene>
<keyword evidence="2" id="KW-1185">Reference proteome</keyword>
<dbReference type="EMBL" id="CP001601">
    <property type="protein sequence ID" value="ACP33510.1"/>
    <property type="molecule type" value="Genomic_DNA"/>
</dbReference>
<dbReference type="AlphaFoldDB" id="C3PI56"/>
<evidence type="ECO:0008006" key="3">
    <source>
        <dbReference type="Google" id="ProtNLM"/>
    </source>
</evidence>
<reference evidence="1 2" key="1">
    <citation type="journal article" date="2010" name="BMC Genomics">
        <title>Complete genome sequence and lifestyle of black-pigmented Corynebacterium aurimucosum ATCC 700975 (formerly C. nigricans CN-1) isolated from a vaginal swab of a woman with spontaneous abortion.</title>
        <authorList>
            <person name="Trost E."/>
            <person name="Gotker S."/>
            <person name="Schneider J."/>
            <person name="Schneiker-Bekel S."/>
            <person name="Szczepanowski R."/>
            <person name="Tilker A."/>
            <person name="Viehoever P."/>
            <person name="Arnold W."/>
            <person name="Bekel T."/>
            <person name="Blom J."/>
            <person name="Gartemann K.H."/>
            <person name="Linke B."/>
            <person name="Goesmann A."/>
            <person name="Puhler A."/>
            <person name="Shukla S.K."/>
            <person name="Tauch A."/>
        </authorList>
    </citation>
    <scope>NUCLEOTIDE SEQUENCE [LARGE SCALE GENOMIC DNA]</scope>
    <source>
        <strain evidence="2">ATCC 700975 / DSM 44827 / CIP 107346 / CN-1</strain>
    </source>
</reference>
<proteinExistence type="predicted"/>
<organism evidence="1 2">
    <name type="scientific">Corynebacterium aurimucosum (strain ATCC 700975 / DSM 44827 / CIP 107346 / CN-1)</name>
    <name type="common">Corynebacterium nigricans</name>
    <dbReference type="NCBI Taxonomy" id="548476"/>
    <lineage>
        <taxon>Bacteria</taxon>
        <taxon>Bacillati</taxon>
        <taxon>Actinomycetota</taxon>
        <taxon>Actinomycetes</taxon>
        <taxon>Mycobacteriales</taxon>
        <taxon>Corynebacteriaceae</taxon>
        <taxon>Corynebacterium</taxon>
    </lineage>
</organism>
<accession>C3PI56</accession>
<dbReference type="InterPro" id="IPR010064">
    <property type="entry name" value="HK97-gp10_tail"/>
</dbReference>
<evidence type="ECO:0000313" key="2">
    <source>
        <dbReference type="Proteomes" id="UP000002077"/>
    </source>
</evidence>
<sequence length="107" mass="12014">MDWRGHEVARDIKQATTNALRAGAHLLRDEAVQRTPIETGTLRNSARASVEGNEAMVSYNTPYAARQHEEVGWQHKEGQAKYLESALLDNQTRISELIAKEIGKAMR</sequence>